<feature type="compositionally biased region" description="Polar residues" evidence="1">
    <location>
        <begin position="64"/>
        <end position="79"/>
    </location>
</feature>
<feature type="region of interest" description="Disordered" evidence="1">
    <location>
        <begin position="60"/>
        <end position="79"/>
    </location>
</feature>
<proteinExistence type="predicted"/>
<dbReference type="Pfam" id="PF01345">
    <property type="entry name" value="DUF11"/>
    <property type="match status" value="1"/>
</dbReference>
<dbReference type="InterPro" id="IPR001434">
    <property type="entry name" value="OmcB-like_DUF11"/>
</dbReference>
<dbReference type="RefSeq" id="WP_345704700.1">
    <property type="nucleotide sequence ID" value="NZ_BAABKV010000001.1"/>
</dbReference>
<name>A0ABW2FXU4_9ACTN</name>
<comment type="caution">
    <text evidence="3">The sequence shown here is derived from an EMBL/GenBank/DDBJ whole genome shotgun (WGS) entry which is preliminary data.</text>
</comment>
<dbReference type="Proteomes" id="UP001596435">
    <property type="component" value="Unassembled WGS sequence"/>
</dbReference>
<organism evidence="3 4">
    <name type="scientific">Kitasatospora paranensis</name>
    <dbReference type="NCBI Taxonomy" id="258053"/>
    <lineage>
        <taxon>Bacteria</taxon>
        <taxon>Bacillati</taxon>
        <taxon>Actinomycetota</taxon>
        <taxon>Actinomycetes</taxon>
        <taxon>Kitasatosporales</taxon>
        <taxon>Streptomycetaceae</taxon>
        <taxon>Kitasatospora</taxon>
    </lineage>
</organism>
<feature type="compositionally biased region" description="Basic and acidic residues" evidence="1">
    <location>
        <begin position="209"/>
        <end position="241"/>
    </location>
</feature>
<reference evidence="4" key="1">
    <citation type="journal article" date="2019" name="Int. J. Syst. Evol. Microbiol.">
        <title>The Global Catalogue of Microorganisms (GCM) 10K type strain sequencing project: providing services to taxonomists for standard genome sequencing and annotation.</title>
        <authorList>
            <consortium name="The Broad Institute Genomics Platform"/>
            <consortium name="The Broad Institute Genome Sequencing Center for Infectious Disease"/>
            <person name="Wu L."/>
            <person name="Ma J."/>
        </authorList>
    </citation>
    <scope>NUCLEOTIDE SEQUENCE [LARGE SCALE GENOMIC DNA]</scope>
    <source>
        <strain evidence="4">CGMCC 1.12859</strain>
    </source>
</reference>
<dbReference type="EMBL" id="JBHTAJ010000041">
    <property type="protein sequence ID" value="MFC7182101.1"/>
    <property type="molecule type" value="Genomic_DNA"/>
</dbReference>
<evidence type="ECO:0000256" key="1">
    <source>
        <dbReference type="SAM" id="MobiDB-lite"/>
    </source>
</evidence>
<gene>
    <name evidence="3" type="ORF">ACFQMG_21360</name>
</gene>
<evidence type="ECO:0000313" key="3">
    <source>
        <dbReference type="EMBL" id="MFC7182101.1"/>
    </source>
</evidence>
<keyword evidence="4" id="KW-1185">Reference proteome</keyword>
<evidence type="ECO:0000313" key="4">
    <source>
        <dbReference type="Proteomes" id="UP001596435"/>
    </source>
</evidence>
<evidence type="ECO:0000259" key="2">
    <source>
        <dbReference type="Pfam" id="PF01345"/>
    </source>
</evidence>
<feature type="region of interest" description="Disordered" evidence="1">
    <location>
        <begin position="190"/>
        <end position="241"/>
    </location>
</feature>
<accession>A0ABW2FXU4</accession>
<protein>
    <recommendedName>
        <fullName evidence="2">DUF11 domain-containing protein</fullName>
    </recommendedName>
</protein>
<sequence length="241" mass="25205">MFRSGLRVWVRRAGAVTLTGLAVLAIVLATAWTATVQPTYVARAGDATTPVVEPFTAIGLTEPRGTTTGPGSKPRSSSIGNTSLTFTVVPVGLTIAKSHTDPFVQGEDGVYIITVGNLATASPTNGTTVTVHDRLPEGLRAERITGAGWNCVPATLTCTRSDTLPAGHSYPPITLNVDVSCHARERVTNTATVTGGGDSTTRTAIDPTTIEHHGHDGDGHDDDGHSGHDGHHDHCDGHDHW</sequence>
<feature type="compositionally biased region" description="Polar residues" evidence="1">
    <location>
        <begin position="190"/>
        <end position="203"/>
    </location>
</feature>
<feature type="domain" description="DUF11" evidence="2">
    <location>
        <begin position="94"/>
        <end position="198"/>
    </location>
</feature>